<dbReference type="InterPro" id="IPR000515">
    <property type="entry name" value="MetI-like"/>
</dbReference>
<accession>A0A917SMH9</accession>
<dbReference type="SUPFAM" id="SSF161098">
    <property type="entry name" value="MetI-like"/>
    <property type="match status" value="1"/>
</dbReference>
<feature type="transmembrane region" description="Helical" evidence="7">
    <location>
        <begin position="103"/>
        <end position="124"/>
    </location>
</feature>
<feature type="transmembrane region" description="Helical" evidence="7">
    <location>
        <begin position="33"/>
        <end position="53"/>
    </location>
</feature>
<feature type="transmembrane region" description="Helical" evidence="7">
    <location>
        <begin position="259"/>
        <end position="281"/>
    </location>
</feature>
<evidence type="ECO:0000313" key="9">
    <source>
        <dbReference type="EMBL" id="GGL86678.1"/>
    </source>
</evidence>
<reference evidence="9" key="1">
    <citation type="journal article" date="2014" name="Int. J. Syst. Evol. Microbiol.">
        <title>Complete genome sequence of Corynebacterium casei LMG S-19264T (=DSM 44701T), isolated from a smear-ripened cheese.</title>
        <authorList>
            <consortium name="US DOE Joint Genome Institute (JGI-PGF)"/>
            <person name="Walter F."/>
            <person name="Albersmeier A."/>
            <person name="Kalinowski J."/>
            <person name="Ruckert C."/>
        </authorList>
    </citation>
    <scope>NUCLEOTIDE SEQUENCE</scope>
    <source>
        <strain evidence="9">CGMCC 4.7308</strain>
    </source>
</reference>
<dbReference type="CDD" id="cd06261">
    <property type="entry name" value="TM_PBP2"/>
    <property type="match status" value="1"/>
</dbReference>
<dbReference type="GO" id="GO:0055085">
    <property type="term" value="P:transmembrane transport"/>
    <property type="evidence" value="ECO:0007669"/>
    <property type="project" value="InterPro"/>
</dbReference>
<comment type="caution">
    <text evidence="9">The sequence shown here is derived from an EMBL/GenBank/DDBJ whole genome shotgun (WGS) entry which is preliminary data.</text>
</comment>
<feature type="transmembrane region" description="Helical" evidence="7">
    <location>
        <begin position="205"/>
        <end position="226"/>
    </location>
</feature>
<keyword evidence="6 7" id="KW-0472">Membrane</keyword>
<organism evidence="9 10">
    <name type="scientific">Nakamurella endophytica</name>
    <dbReference type="NCBI Taxonomy" id="1748367"/>
    <lineage>
        <taxon>Bacteria</taxon>
        <taxon>Bacillati</taxon>
        <taxon>Actinomycetota</taxon>
        <taxon>Actinomycetes</taxon>
        <taxon>Nakamurellales</taxon>
        <taxon>Nakamurellaceae</taxon>
        <taxon>Nakamurella</taxon>
    </lineage>
</organism>
<reference evidence="9" key="2">
    <citation type="submission" date="2020-09" db="EMBL/GenBank/DDBJ databases">
        <authorList>
            <person name="Sun Q."/>
            <person name="Zhou Y."/>
        </authorList>
    </citation>
    <scope>NUCLEOTIDE SEQUENCE</scope>
    <source>
        <strain evidence="9">CGMCC 4.7308</strain>
    </source>
</reference>
<evidence type="ECO:0000256" key="7">
    <source>
        <dbReference type="RuleBase" id="RU363032"/>
    </source>
</evidence>
<gene>
    <name evidence="9" type="ORF">GCM10011594_02870</name>
</gene>
<sequence length="296" mass="31294">MSVTPVVTETATAAAPPAGRLLTRIWRDTNGRIGLVLTAILVLAALCGAVGLLPHDPIAQFPDARYRPPSADYWFGSDQFGRDILARVAAGIWTSLRVSVVSVALATLVGATLGVCAGFFGGWLDQVISRFVEVLFAFPAILLALAVVSALGSGWFNTAVAIAVVYTPIFARVARGPTLSVRNAEFVNAQRVLGIPTHRILLRHVLPNISAPVVVQVTLALSWAILTESALSFLGLGTQPPEPSLGLMVADAQNTITSAWWTMAFPAATIVVAVVALNLLGDGLRSALDPRREQSR</sequence>
<comment type="subcellular location">
    <subcellularLocation>
        <location evidence="1 7">Cell membrane</location>
        <topology evidence="1 7">Multi-pass membrane protein</topology>
    </subcellularLocation>
</comment>
<name>A0A917SMH9_9ACTN</name>
<dbReference type="Gene3D" id="1.10.3720.10">
    <property type="entry name" value="MetI-like"/>
    <property type="match status" value="1"/>
</dbReference>
<dbReference type="Proteomes" id="UP000655208">
    <property type="component" value="Unassembled WGS sequence"/>
</dbReference>
<feature type="transmembrane region" description="Helical" evidence="7">
    <location>
        <begin position="131"/>
        <end position="149"/>
    </location>
</feature>
<evidence type="ECO:0000256" key="2">
    <source>
        <dbReference type="ARBA" id="ARBA00022448"/>
    </source>
</evidence>
<evidence type="ECO:0000256" key="6">
    <source>
        <dbReference type="ARBA" id="ARBA00023136"/>
    </source>
</evidence>
<dbReference type="RefSeq" id="WP_229673519.1">
    <property type="nucleotide sequence ID" value="NZ_BMNA01000001.1"/>
</dbReference>
<dbReference type="PANTHER" id="PTHR43386:SF1">
    <property type="entry name" value="D,D-DIPEPTIDE TRANSPORT SYSTEM PERMEASE PROTEIN DDPC-RELATED"/>
    <property type="match status" value="1"/>
</dbReference>
<dbReference type="PANTHER" id="PTHR43386">
    <property type="entry name" value="OLIGOPEPTIDE TRANSPORT SYSTEM PERMEASE PROTEIN APPC"/>
    <property type="match status" value="1"/>
</dbReference>
<evidence type="ECO:0000259" key="8">
    <source>
        <dbReference type="PROSITE" id="PS50928"/>
    </source>
</evidence>
<keyword evidence="4 7" id="KW-0812">Transmembrane</keyword>
<evidence type="ECO:0000256" key="3">
    <source>
        <dbReference type="ARBA" id="ARBA00022475"/>
    </source>
</evidence>
<evidence type="ECO:0000256" key="1">
    <source>
        <dbReference type="ARBA" id="ARBA00004651"/>
    </source>
</evidence>
<evidence type="ECO:0000256" key="5">
    <source>
        <dbReference type="ARBA" id="ARBA00022989"/>
    </source>
</evidence>
<dbReference type="AlphaFoldDB" id="A0A917SMH9"/>
<keyword evidence="5 7" id="KW-1133">Transmembrane helix</keyword>
<dbReference type="GO" id="GO:0005886">
    <property type="term" value="C:plasma membrane"/>
    <property type="evidence" value="ECO:0007669"/>
    <property type="project" value="UniProtKB-SubCell"/>
</dbReference>
<evidence type="ECO:0000256" key="4">
    <source>
        <dbReference type="ARBA" id="ARBA00022692"/>
    </source>
</evidence>
<keyword evidence="2 7" id="KW-0813">Transport</keyword>
<dbReference type="PROSITE" id="PS50928">
    <property type="entry name" value="ABC_TM1"/>
    <property type="match status" value="1"/>
</dbReference>
<feature type="transmembrane region" description="Helical" evidence="7">
    <location>
        <begin position="155"/>
        <end position="174"/>
    </location>
</feature>
<proteinExistence type="inferred from homology"/>
<dbReference type="EMBL" id="BMNA01000001">
    <property type="protein sequence ID" value="GGL86678.1"/>
    <property type="molecule type" value="Genomic_DNA"/>
</dbReference>
<dbReference type="InterPro" id="IPR050366">
    <property type="entry name" value="BP-dependent_transpt_permease"/>
</dbReference>
<dbReference type="InterPro" id="IPR035906">
    <property type="entry name" value="MetI-like_sf"/>
</dbReference>
<keyword evidence="3" id="KW-1003">Cell membrane</keyword>
<dbReference type="Pfam" id="PF00528">
    <property type="entry name" value="BPD_transp_1"/>
    <property type="match status" value="1"/>
</dbReference>
<feature type="domain" description="ABC transmembrane type-1" evidence="8">
    <location>
        <begin position="92"/>
        <end position="281"/>
    </location>
</feature>
<comment type="similarity">
    <text evidence="7">Belongs to the binding-protein-dependent transport system permease family.</text>
</comment>
<evidence type="ECO:0000313" key="10">
    <source>
        <dbReference type="Proteomes" id="UP000655208"/>
    </source>
</evidence>
<keyword evidence="10" id="KW-1185">Reference proteome</keyword>
<protein>
    <submittedName>
        <fullName evidence="9">ABC transporter permease</fullName>
    </submittedName>
</protein>